<dbReference type="Proteomes" id="UP000789901">
    <property type="component" value="Unassembled WGS sequence"/>
</dbReference>
<comment type="caution">
    <text evidence="1">The sequence shown here is derived from an EMBL/GenBank/DDBJ whole genome shotgun (WGS) entry which is preliminary data.</text>
</comment>
<sequence>MYPINLPTLIVFEILSNEIFSYLETETQTLFYLAQVNRNFAIHAIPYLWKDPFGRVCHIQQKKRIISILLQQLLAKDLQFNKFLLEDITPNKSQFNYVSYCETLDTSQVANALMFLFKDKIIGDQLTDNLVVKILRITLTTKHEGKILIMFQKQPKTHLIEIVEIDISFLREIFLEPFYYLSQNISSLVLSISYIPSQLKEIFTSIGKNLKSLNISYLFHTECIPTIAENCPNLQEITFYSIFCGQRSCFYLEKFIPIFQNRHHLYSFNFYSNYLAENSENLQPPNTFVKIFSHFPISLTKLVILLPFYENDILEFFRTTRLRLRSFALLFLGNPKVVYEEFPVYCQRYKKKPSYYKIRLSFESGLGRD</sequence>
<keyword evidence="2" id="KW-1185">Reference proteome</keyword>
<dbReference type="SUPFAM" id="SSF52047">
    <property type="entry name" value="RNI-like"/>
    <property type="match status" value="1"/>
</dbReference>
<gene>
    <name evidence="1" type="ORF">GMARGA_LOCUS127</name>
</gene>
<dbReference type="Gene3D" id="3.80.10.10">
    <property type="entry name" value="Ribonuclease Inhibitor"/>
    <property type="match status" value="1"/>
</dbReference>
<evidence type="ECO:0000313" key="2">
    <source>
        <dbReference type="Proteomes" id="UP000789901"/>
    </source>
</evidence>
<proteinExistence type="predicted"/>
<evidence type="ECO:0000313" key="1">
    <source>
        <dbReference type="EMBL" id="CAG8457369.1"/>
    </source>
</evidence>
<accession>A0ABM8VVM9</accession>
<dbReference type="InterPro" id="IPR032675">
    <property type="entry name" value="LRR_dom_sf"/>
</dbReference>
<organism evidence="1 2">
    <name type="scientific">Gigaspora margarita</name>
    <dbReference type="NCBI Taxonomy" id="4874"/>
    <lineage>
        <taxon>Eukaryota</taxon>
        <taxon>Fungi</taxon>
        <taxon>Fungi incertae sedis</taxon>
        <taxon>Mucoromycota</taxon>
        <taxon>Glomeromycotina</taxon>
        <taxon>Glomeromycetes</taxon>
        <taxon>Diversisporales</taxon>
        <taxon>Gigasporaceae</taxon>
        <taxon>Gigaspora</taxon>
    </lineage>
</organism>
<reference evidence="1 2" key="1">
    <citation type="submission" date="2021-06" db="EMBL/GenBank/DDBJ databases">
        <authorList>
            <person name="Kallberg Y."/>
            <person name="Tangrot J."/>
            <person name="Rosling A."/>
        </authorList>
    </citation>
    <scope>NUCLEOTIDE SEQUENCE [LARGE SCALE GENOMIC DNA]</scope>
    <source>
        <strain evidence="1 2">120-4 pot B 10/14</strain>
    </source>
</reference>
<name>A0ABM8VVM9_GIGMA</name>
<dbReference type="EMBL" id="CAJVQB010000007">
    <property type="protein sequence ID" value="CAG8457369.1"/>
    <property type="molecule type" value="Genomic_DNA"/>
</dbReference>
<protein>
    <submittedName>
        <fullName evidence="1">23094_t:CDS:1</fullName>
    </submittedName>
</protein>